<dbReference type="Pfam" id="PF01826">
    <property type="entry name" value="TIL"/>
    <property type="match status" value="1"/>
</dbReference>
<name>A0ABR1E8G8_NECAM</name>
<organism evidence="3 4">
    <name type="scientific">Necator americanus</name>
    <name type="common">Human hookworm</name>
    <dbReference type="NCBI Taxonomy" id="51031"/>
    <lineage>
        <taxon>Eukaryota</taxon>
        <taxon>Metazoa</taxon>
        <taxon>Ecdysozoa</taxon>
        <taxon>Nematoda</taxon>
        <taxon>Chromadorea</taxon>
        <taxon>Rhabditida</taxon>
        <taxon>Rhabditina</taxon>
        <taxon>Rhabditomorpha</taxon>
        <taxon>Strongyloidea</taxon>
        <taxon>Ancylostomatidae</taxon>
        <taxon>Bunostominae</taxon>
        <taxon>Necator</taxon>
    </lineage>
</organism>
<dbReference type="Proteomes" id="UP001303046">
    <property type="component" value="Unassembled WGS sequence"/>
</dbReference>
<sequence length="233" mass="25009">MVQGLGNLGCKPFEEDNRCGNLCELTCADAIGNSKPRRSSCYRPLCVCKAYTYRFNGNCVPIDVCERNNGDWKETRPVPPGDISPIPCKDFPCPKGSTCSEGKKICSTKGNCDFTATECLPDGDTSNYDGSGPVATTEVLGTNQPTSCVDFKCNSDQICSMAIGVPKCVPTRMTCNENEEVNPCGNSCELLCADLTNTIPRSCPWNVCGLPACVCKTGFFRLNGNCVTRAGCI</sequence>
<evidence type="ECO:0000256" key="1">
    <source>
        <dbReference type="ARBA" id="ARBA00022900"/>
    </source>
</evidence>
<evidence type="ECO:0000259" key="2">
    <source>
        <dbReference type="Pfam" id="PF01826"/>
    </source>
</evidence>
<keyword evidence="1" id="KW-0722">Serine protease inhibitor</keyword>
<evidence type="ECO:0000313" key="3">
    <source>
        <dbReference type="EMBL" id="KAK6758972.1"/>
    </source>
</evidence>
<comment type="caution">
    <text evidence="3">The sequence shown here is derived from an EMBL/GenBank/DDBJ whole genome shotgun (WGS) entry which is preliminary data.</text>
</comment>
<feature type="domain" description="TIL" evidence="2">
    <location>
        <begin position="175"/>
        <end position="232"/>
    </location>
</feature>
<gene>
    <name evidence="3" type="primary">Necator_chrV.g21082</name>
    <name evidence="3" type="ORF">RB195_016289</name>
</gene>
<evidence type="ECO:0000313" key="4">
    <source>
        <dbReference type="Proteomes" id="UP001303046"/>
    </source>
</evidence>
<proteinExistence type="predicted"/>
<keyword evidence="4" id="KW-1185">Reference proteome</keyword>
<protein>
    <recommendedName>
        <fullName evidence="2">TIL domain-containing protein</fullName>
    </recommendedName>
</protein>
<dbReference type="SUPFAM" id="SSF57567">
    <property type="entry name" value="Serine protease inhibitors"/>
    <property type="match status" value="2"/>
</dbReference>
<keyword evidence="1" id="KW-0646">Protease inhibitor</keyword>
<dbReference type="InterPro" id="IPR036084">
    <property type="entry name" value="Ser_inhib-like_sf"/>
</dbReference>
<accession>A0ABR1E8G8</accession>
<reference evidence="3 4" key="1">
    <citation type="submission" date="2023-08" db="EMBL/GenBank/DDBJ databases">
        <title>A Necator americanus chromosomal reference genome.</title>
        <authorList>
            <person name="Ilik V."/>
            <person name="Petrzelkova K.J."/>
            <person name="Pardy F."/>
            <person name="Fuh T."/>
            <person name="Niatou-Singa F.S."/>
            <person name="Gouil Q."/>
            <person name="Baker L."/>
            <person name="Ritchie M.E."/>
            <person name="Jex A.R."/>
            <person name="Gazzola D."/>
            <person name="Li H."/>
            <person name="Toshio Fujiwara R."/>
            <person name="Zhan B."/>
            <person name="Aroian R.V."/>
            <person name="Pafco B."/>
            <person name="Schwarz E.M."/>
        </authorList>
    </citation>
    <scope>NUCLEOTIDE SEQUENCE [LARGE SCALE GENOMIC DNA]</scope>
    <source>
        <strain evidence="3 4">Aroian</strain>
        <tissue evidence="3">Whole animal</tissue>
    </source>
</reference>
<dbReference type="Gene3D" id="2.10.25.10">
    <property type="entry name" value="Laminin"/>
    <property type="match status" value="2"/>
</dbReference>
<dbReference type="EMBL" id="JAVFWL010000005">
    <property type="protein sequence ID" value="KAK6758972.1"/>
    <property type="molecule type" value="Genomic_DNA"/>
</dbReference>
<dbReference type="InterPro" id="IPR002919">
    <property type="entry name" value="TIL_dom"/>
</dbReference>
<dbReference type="CDD" id="cd19941">
    <property type="entry name" value="TIL"/>
    <property type="match status" value="1"/>
</dbReference>